<dbReference type="PANTHER" id="PTHR23355:SF37">
    <property type="entry name" value="EXORIBONUCLEASE 2"/>
    <property type="match status" value="1"/>
</dbReference>
<comment type="catalytic activity">
    <reaction evidence="1">
        <text>Exonucleolytic cleavage in the 3'- to 5'-direction to yield nucleoside 5'-phosphates.</text>
        <dbReference type="EC" id="3.1.13.1"/>
    </reaction>
</comment>
<keyword evidence="6" id="KW-0269">Exonuclease</keyword>
<dbReference type="Gene3D" id="2.40.50.140">
    <property type="entry name" value="Nucleic acid-binding proteins"/>
    <property type="match status" value="1"/>
</dbReference>
<dbReference type="NCBIfam" id="TIGR00358">
    <property type="entry name" value="3_prime_RNase"/>
    <property type="match status" value="1"/>
</dbReference>
<evidence type="ECO:0000256" key="5">
    <source>
        <dbReference type="ARBA" id="ARBA00022801"/>
    </source>
</evidence>
<dbReference type="AlphaFoldDB" id="E0Y1R5"/>
<name>E0Y1R5_9GAMM</name>
<dbReference type="InterPro" id="IPR022966">
    <property type="entry name" value="RNase_II/R_CS"/>
</dbReference>
<dbReference type="CDD" id="cd04471">
    <property type="entry name" value="S1_RNase_R"/>
    <property type="match status" value="1"/>
</dbReference>
<dbReference type="GO" id="GO:0003723">
    <property type="term" value="F:RNA binding"/>
    <property type="evidence" value="ECO:0007669"/>
    <property type="project" value="UniProtKB-KW"/>
</dbReference>
<dbReference type="SMART" id="SM00955">
    <property type="entry name" value="RNB"/>
    <property type="match status" value="1"/>
</dbReference>
<dbReference type="Pfam" id="PF00773">
    <property type="entry name" value="RNB"/>
    <property type="match status" value="1"/>
</dbReference>
<dbReference type="GO" id="GO:0005829">
    <property type="term" value="C:cytosol"/>
    <property type="evidence" value="ECO:0007669"/>
    <property type="project" value="TreeGrafter"/>
</dbReference>
<dbReference type="EMBL" id="GU474944">
    <property type="protein sequence ID" value="ADI20606.1"/>
    <property type="molecule type" value="Genomic_DNA"/>
</dbReference>
<dbReference type="InterPro" id="IPR050180">
    <property type="entry name" value="RNR_Ribonuclease"/>
</dbReference>
<protein>
    <recommendedName>
        <fullName evidence="2">exoribonuclease II</fullName>
        <ecNumber evidence="2">3.1.13.1</ecNumber>
    </recommendedName>
</protein>
<dbReference type="PANTHER" id="PTHR23355">
    <property type="entry name" value="RIBONUCLEASE"/>
    <property type="match status" value="1"/>
</dbReference>
<dbReference type="GO" id="GO:0006402">
    <property type="term" value="P:mRNA catabolic process"/>
    <property type="evidence" value="ECO:0007669"/>
    <property type="project" value="TreeGrafter"/>
</dbReference>
<dbReference type="GO" id="GO:0008859">
    <property type="term" value="F:exoribonuclease II activity"/>
    <property type="evidence" value="ECO:0007669"/>
    <property type="project" value="UniProtKB-EC"/>
</dbReference>
<keyword evidence="3" id="KW-0963">Cytoplasm</keyword>
<reference evidence="9" key="1">
    <citation type="journal article" date="2011" name="Environ. Microbiol.">
        <title>Time-series analyses of Monterey Bay coastal microbial picoplankton using a 'genome proxy' microarray.</title>
        <authorList>
            <person name="Rich V.I."/>
            <person name="Pham V.D."/>
            <person name="Eppley J."/>
            <person name="Shi Y."/>
            <person name="DeLong E.F."/>
        </authorList>
    </citation>
    <scope>NUCLEOTIDE SEQUENCE</scope>
</reference>
<evidence type="ECO:0000256" key="6">
    <source>
        <dbReference type="ARBA" id="ARBA00022839"/>
    </source>
</evidence>
<feature type="domain" description="S1 motif" evidence="8">
    <location>
        <begin position="408"/>
        <end position="489"/>
    </location>
</feature>
<evidence type="ECO:0000256" key="2">
    <source>
        <dbReference type="ARBA" id="ARBA00012163"/>
    </source>
</evidence>
<keyword evidence="4" id="KW-0540">Nuclease</keyword>
<evidence type="ECO:0000256" key="7">
    <source>
        <dbReference type="ARBA" id="ARBA00022884"/>
    </source>
</evidence>
<dbReference type="EC" id="3.1.13.1" evidence="2"/>
<evidence type="ECO:0000256" key="3">
    <source>
        <dbReference type="ARBA" id="ARBA00022490"/>
    </source>
</evidence>
<organism evidence="9">
    <name type="scientific">uncultured gamma proteobacterium EBAC_27G05</name>
    <dbReference type="NCBI Taxonomy" id="710975"/>
    <lineage>
        <taxon>Bacteria</taxon>
        <taxon>Pseudomonadati</taxon>
        <taxon>Pseudomonadota</taxon>
        <taxon>Gammaproteobacteria</taxon>
        <taxon>environmental samples</taxon>
    </lineage>
</organism>
<keyword evidence="7" id="KW-0694">RNA-binding</keyword>
<dbReference type="InterPro" id="IPR012340">
    <property type="entry name" value="NA-bd_OB-fold"/>
</dbReference>
<dbReference type="PROSITE" id="PS50126">
    <property type="entry name" value="S1"/>
    <property type="match status" value="1"/>
</dbReference>
<dbReference type="InterPro" id="IPR001900">
    <property type="entry name" value="RNase_II/R"/>
</dbReference>
<dbReference type="SUPFAM" id="SSF50249">
    <property type="entry name" value="Nucleic acid-binding proteins"/>
    <property type="match status" value="2"/>
</dbReference>
<accession>E0Y1R5</accession>
<evidence type="ECO:0000256" key="1">
    <source>
        <dbReference type="ARBA" id="ARBA00001849"/>
    </source>
</evidence>
<keyword evidence="5" id="KW-0378">Hydrolase</keyword>
<evidence type="ECO:0000313" key="9">
    <source>
        <dbReference type="EMBL" id="ADI20606.1"/>
    </source>
</evidence>
<proteinExistence type="predicted"/>
<sequence>MIYKEAIQDAISMHDLPAEWSSELLKEADFIASKTKKTKYRKDLTNLPFATIDGADAKDFDDAIYCQKNSNGFSLYVAIADVSFYVEVGSKLDKEALKRGTSIYFPGTVVPMLPERLSNDVCSLRPNEDRCAMVCEMSLDASGQRLKYKFYSALINSKARLTYKQVESHITNAQSLKDSKVVESINDLKKLTTSRLRIRQSRYALEINPKEAILELTPSQEVKNIIVKKPMRAHKLVEESMLLANECAAEFMQDRFDFGVFRIHEDPDPSKLEVLKKYFQIPSQVAKKSSPLETINFCLKKAAEKKDDSGQILVLQTLARAEYSTDNLGHFGLQLNQYAHFTSPIRRYPDLLTHRMINKSLAHKKSTFNKSQLQDMCEESSLLERRAEKASRQVEQVLICSYLKDKVGSEVDGVVTGVTDFGLFVSLEAYFISGLLHVSDLPGDRYFLVQGTNTLKGKKTGKSFKLGQKLKVKIAAISPLDRKINLVIANGK</sequence>
<evidence type="ECO:0000259" key="8">
    <source>
        <dbReference type="PROSITE" id="PS50126"/>
    </source>
</evidence>
<evidence type="ECO:0000256" key="4">
    <source>
        <dbReference type="ARBA" id="ARBA00022722"/>
    </source>
</evidence>
<dbReference type="SMART" id="SM00316">
    <property type="entry name" value="S1"/>
    <property type="match status" value="1"/>
</dbReference>
<dbReference type="PROSITE" id="PS01175">
    <property type="entry name" value="RIBONUCLEASE_II"/>
    <property type="match status" value="1"/>
</dbReference>
<dbReference type="InterPro" id="IPR003029">
    <property type="entry name" value="S1_domain"/>
</dbReference>
<dbReference type="Pfam" id="PF00575">
    <property type="entry name" value="S1"/>
    <property type="match status" value="1"/>
</dbReference>
<dbReference type="InterPro" id="IPR004476">
    <property type="entry name" value="RNase_II/RNase_R"/>
</dbReference>